<evidence type="ECO:0000256" key="1">
    <source>
        <dbReference type="SAM" id="MobiDB-lite"/>
    </source>
</evidence>
<keyword evidence="3" id="KW-1185">Reference proteome</keyword>
<protein>
    <submittedName>
        <fullName evidence="2">Uncharacterized protein</fullName>
    </submittedName>
</protein>
<sequence>MSPWPDVGVPSPLPISMHACSGSLEASGTYVPYPPWQTRFAGSPITVNEGIRIIQIYEKYFFRDENDARARPGPRFLHVGKQPLMGLINIEVPGQIGEQDGGERSKRGPRWADGAGGAVVGWGDDIRSALMWMRADELFNLNVLGGAFQWEAVRERTWTLGRFEYLESYEGHNFRLVFHWSITKEAKPRKDRRAPGRDSLVSSVDHLLWSSGLEGLLNCWLMQELGMKRSNKSDIPLGARGYLLYGFAGVAQDLRVMRRRVKARRLQTVIIRRLLRGWDQRARRPSPRDVSYDVELIVKKKKGKDKEKRKDAKGNEEEVGKSD</sequence>
<evidence type="ECO:0000313" key="3">
    <source>
        <dbReference type="Proteomes" id="UP001218188"/>
    </source>
</evidence>
<organism evidence="2 3">
    <name type="scientific">Mycena alexandri</name>
    <dbReference type="NCBI Taxonomy" id="1745969"/>
    <lineage>
        <taxon>Eukaryota</taxon>
        <taxon>Fungi</taxon>
        <taxon>Dikarya</taxon>
        <taxon>Basidiomycota</taxon>
        <taxon>Agaricomycotina</taxon>
        <taxon>Agaricomycetes</taxon>
        <taxon>Agaricomycetidae</taxon>
        <taxon>Agaricales</taxon>
        <taxon>Marasmiineae</taxon>
        <taxon>Mycenaceae</taxon>
        <taxon>Mycena</taxon>
    </lineage>
</organism>
<gene>
    <name evidence="2" type="ORF">C8F04DRAFT_1232966</name>
</gene>
<reference evidence="2" key="1">
    <citation type="submission" date="2023-03" db="EMBL/GenBank/DDBJ databases">
        <title>Massive genome expansion in bonnet fungi (Mycena s.s.) driven by repeated elements and novel gene families across ecological guilds.</title>
        <authorList>
            <consortium name="Lawrence Berkeley National Laboratory"/>
            <person name="Harder C.B."/>
            <person name="Miyauchi S."/>
            <person name="Viragh M."/>
            <person name="Kuo A."/>
            <person name="Thoen E."/>
            <person name="Andreopoulos B."/>
            <person name="Lu D."/>
            <person name="Skrede I."/>
            <person name="Drula E."/>
            <person name="Henrissat B."/>
            <person name="Morin E."/>
            <person name="Kohler A."/>
            <person name="Barry K."/>
            <person name="LaButti K."/>
            <person name="Morin E."/>
            <person name="Salamov A."/>
            <person name="Lipzen A."/>
            <person name="Mereny Z."/>
            <person name="Hegedus B."/>
            <person name="Baldrian P."/>
            <person name="Stursova M."/>
            <person name="Weitz H."/>
            <person name="Taylor A."/>
            <person name="Grigoriev I.V."/>
            <person name="Nagy L.G."/>
            <person name="Martin F."/>
            <person name="Kauserud H."/>
        </authorList>
    </citation>
    <scope>NUCLEOTIDE SEQUENCE</scope>
    <source>
        <strain evidence="2">CBHHK200</strain>
    </source>
</reference>
<name>A0AAD6T0C3_9AGAR</name>
<dbReference type="AlphaFoldDB" id="A0AAD6T0C3"/>
<evidence type="ECO:0000313" key="2">
    <source>
        <dbReference type="EMBL" id="KAJ7036797.1"/>
    </source>
</evidence>
<dbReference type="EMBL" id="JARJCM010000041">
    <property type="protein sequence ID" value="KAJ7036797.1"/>
    <property type="molecule type" value="Genomic_DNA"/>
</dbReference>
<feature type="compositionally biased region" description="Basic and acidic residues" evidence="1">
    <location>
        <begin position="304"/>
        <end position="323"/>
    </location>
</feature>
<dbReference type="Proteomes" id="UP001218188">
    <property type="component" value="Unassembled WGS sequence"/>
</dbReference>
<accession>A0AAD6T0C3</accession>
<comment type="caution">
    <text evidence="2">The sequence shown here is derived from an EMBL/GenBank/DDBJ whole genome shotgun (WGS) entry which is preliminary data.</text>
</comment>
<proteinExistence type="predicted"/>
<feature type="region of interest" description="Disordered" evidence="1">
    <location>
        <begin position="301"/>
        <end position="323"/>
    </location>
</feature>